<dbReference type="EMBL" id="FBWC01000014">
    <property type="protein sequence ID" value="CUX28573.1"/>
    <property type="molecule type" value="Genomic_DNA"/>
</dbReference>
<sequence length="163" mass="17481">MPPADRGHAAGVCTSMKVTSLLLALTMAVAAVPHSSFAEEGRNVDGIWLDDGERLKEVALPPAGPLKLDGWTRRGRGDVYRLKVKAGQTVKIELAASSEFVLMAVFDFSTPDEDAIFFSDSEGKVATLTPKADTEWLIRPTLILGSPRRGLGAHYTLTVSTGK</sequence>
<evidence type="ECO:0000256" key="1">
    <source>
        <dbReference type="SAM" id="SignalP"/>
    </source>
</evidence>
<dbReference type="AlphaFoldDB" id="A0A1S7PYI8"/>
<evidence type="ECO:0008006" key="4">
    <source>
        <dbReference type="Google" id="ProtNLM"/>
    </source>
</evidence>
<dbReference type="Proteomes" id="UP000191897">
    <property type="component" value="Unassembled WGS sequence"/>
</dbReference>
<gene>
    <name evidence="2" type="ORF">AGR4C_Cc50202</name>
</gene>
<protein>
    <recommendedName>
        <fullName evidence="4">Secreted protein</fullName>
    </recommendedName>
</protein>
<evidence type="ECO:0000313" key="2">
    <source>
        <dbReference type="EMBL" id="CUX28573.1"/>
    </source>
</evidence>
<feature type="chain" id="PRO_5012006485" description="Secreted protein" evidence="1">
    <location>
        <begin position="39"/>
        <end position="163"/>
    </location>
</feature>
<proteinExistence type="predicted"/>
<reference evidence="2 3" key="1">
    <citation type="submission" date="2016-01" db="EMBL/GenBank/DDBJ databases">
        <authorList>
            <person name="Oliw E.H."/>
        </authorList>
    </citation>
    <scope>NUCLEOTIDE SEQUENCE [LARGE SCALE GENOMIC DNA]</scope>
    <source>
        <strain evidence="2 3">Kerr 14</strain>
    </source>
</reference>
<dbReference type="Gene3D" id="2.60.120.380">
    <property type="match status" value="1"/>
</dbReference>
<accession>A0A1S7PYI8</accession>
<organism evidence="2 3">
    <name type="scientific">Agrobacterium tumefaciens str. Kerr 14</name>
    <dbReference type="NCBI Taxonomy" id="1183424"/>
    <lineage>
        <taxon>Bacteria</taxon>
        <taxon>Pseudomonadati</taxon>
        <taxon>Pseudomonadota</taxon>
        <taxon>Alphaproteobacteria</taxon>
        <taxon>Hyphomicrobiales</taxon>
        <taxon>Rhizobiaceae</taxon>
        <taxon>Rhizobium/Agrobacterium group</taxon>
        <taxon>Agrobacterium</taxon>
        <taxon>Agrobacterium tumefaciens complex</taxon>
    </lineage>
</organism>
<name>A0A1S7PYI8_AGRTU</name>
<feature type="signal peptide" evidence="1">
    <location>
        <begin position="1"/>
        <end position="38"/>
    </location>
</feature>
<evidence type="ECO:0000313" key="3">
    <source>
        <dbReference type="Proteomes" id="UP000191897"/>
    </source>
</evidence>
<keyword evidence="1" id="KW-0732">Signal</keyword>